<keyword evidence="2" id="KW-0677">Repeat</keyword>
<name>A0A0C3RR75_PHLG1</name>
<feature type="compositionally biased region" description="Gly residues" evidence="6">
    <location>
        <begin position="581"/>
        <end position="596"/>
    </location>
</feature>
<dbReference type="STRING" id="745531.A0A0C3RR75"/>
<dbReference type="HOGENOM" id="CLU_017276_0_0_1"/>
<keyword evidence="3 5" id="KW-0863">Zinc-finger</keyword>
<reference evidence="8 9" key="1">
    <citation type="journal article" date="2014" name="PLoS Genet.">
        <title>Analysis of the Phlebiopsis gigantea genome, transcriptome and secretome provides insight into its pioneer colonization strategies of wood.</title>
        <authorList>
            <person name="Hori C."/>
            <person name="Ishida T."/>
            <person name="Igarashi K."/>
            <person name="Samejima M."/>
            <person name="Suzuki H."/>
            <person name="Master E."/>
            <person name="Ferreira P."/>
            <person name="Ruiz-Duenas F.J."/>
            <person name="Held B."/>
            <person name="Canessa P."/>
            <person name="Larrondo L.F."/>
            <person name="Schmoll M."/>
            <person name="Druzhinina I.S."/>
            <person name="Kubicek C.P."/>
            <person name="Gaskell J.A."/>
            <person name="Kersten P."/>
            <person name="St John F."/>
            <person name="Glasner J."/>
            <person name="Sabat G."/>
            <person name="Splinter BonDurant S."/>
            <person name="Syed K."/>
            <person name="Yadav J."/>
            <person name="Mgbeahuruike A.C."/>
            <person name="Kovalchuk A."/>
            <person name="Asiegbu F.O."/>
            <person name="Lackner G."/>
            <person name="Hoffmeister D."/>
            <person name="Rencoret J."/>
            <person name="Gutierrez A."/>
            <person name="Sun H."/>
            <person name="Lindquist E."/>
            <person name="Barry K."/>
            <person name="Riley R."/>
            <person name="Grigoriev I.V."/>
            <person name="Henrissat B."/>
            <person name="Kues U."/>
            <person name="Berka R.M."/>
            <person name="Martinez A.T."/>
            <person name="Covert S.F."/>
            <person name="Blanchette R.A."/>
            <person name="Cullen D."/>
        </authorList>
    </citation>
    <scope>NUCLEOTIDE SEQUENCE [LARGE SCALE GENOMIC DNA]</scope>
    <source>
        <strain evidence="8 9">11061_1 CR5-6</strain>
    </source>
</reference>
<dbReference type="SUPFAM" id="SSF57667">
    <property type="entry name" value="beta-beta-alpha zinc fingers"/>
    <property type="match status" value="1"/>
</dbReference>
<evidence type="ECO:0000256" key="6">
    <source>
        <dbReference type="SAM" id="MobiDB-lite"/>
    </source>
</evidence>
<sequence>MDPSAVDHIDDDDLLAIADHSDDNIDFDPPRHSSSPDMAAAVAQPPQPLFQPPSTSPATSAKRYRPAPAKTFQCRGYGECRMVFSRSEHLARHIRKHTGERPFTCHCGKQFSRLDNLRQHAQTVHADKQDQNERMMQELTSLHANMTAAGKGAPRGKRGAQAAAAAPSGAHALPSMTIKEEDGIPMSMRPGTSTGYEGGDDFFRGSHSTHSFRDPGQSFRVPPALSLHQQHAQHAGQSFLAPASTPFSFSLPDIGGGGSRPGTSSRPATAASASGTAGGDRSLPPISAVVAASGAPSLALPPALPPLFVPQQREQHGPPLTSSHILPLPTPSGPYAAYRGRRPSTATRPGTAPASYYYGAAGPGATLPPLVAARPELSLSLTTAGGRRDGQRYDYGNLYRSSGDGPGDEPTSPAGGAYDSPFSFHAPASSTPSSATFPADAAALANPRKRPYTGSDDGDGDEYRERGDVRPYSSGRRPATSGAYEYGSESRPQSRRLSVMELCNDPVDEPPARPFVPLPGPAPAFGASRPTTSSGLVSSASQLALYDRTPSPLASGAPAADALLARTPPPAARAAAPAAGAPGGGGAAVPGGGGPAGAHAAQVGGGTLPAAHGGGRGGVLRRDATPQPAARSPVLSGVRWAHGGSPGRSGAGSPGAGYGWRGVSRSPAGSVSPPPAAGGSPSGESQVRVSVGMRA</sequence>
<feature type="compositionally biased region" description="Pro residues" evidence="6">
    <location>
        <begin position="45"/>
        <end position="55"/>
    </location>
</feature>
<feature type="region of interest" description="Disordered" evidence="6">
    <location>
        <begin position="571"/>
        <end position="695"/>
    </location>
</feature>
<dbReference type="Pfam" id="PF00096">
    <property type="entry name" value="zf-C2H2"/>
    <property type="match status" value="1"/>
</dbReference>
<protein>
    <recommendedName>
        <fullName evidence="7">C2H2-type domain-containing protein</fullName>
    </recommendedName>
</protein>
<dbReference type="GO" id="GO:0005634">
    <property type="term" value="C:nucleus"/>
    <property type="evidence" value="ECO:0007669"/>
    <property type="project" value="UniProtKB-ARBA"/>
</dbReference>
<keyword evidence="9" id="KW-1185">Reference proteome</keyword>
<evidence type="ECO:0000256" key="4">
    <source>
        <dbReference type="ARBA" id="ARBA00022833"/>
    </source>
</evidence>
<dbReference type="PANTHER" id="PTHR19818">
    <property type="entry name" value="ZINC FINGER PROTEIN ZIC AND GLI"/>
    <property type="match status" value="1"/>
</dbReference>
<feature type="compositionally biased region" description="Gly residues" evidence="6">
    <location>
        <begin position="644"/>
        <end position="660"/>
    </location>
</feature>
<dbReference type="Gene3D" id="3.30.160.60">
    <property type="entry name" value="Classic Zinc Finger"/>
    <property type="match status" value="2"/>
</dbReference>
<dbReference type="OrthoDB" id="10018191at2759"/>
<dbReference type="GO" id="GO:0045944">
    <property type="term" value="P:positive regulation of transcription by RNA polymerase II"/>
    <property type="evidence" value="ECO:0007669"/>
    <property type="project" value="UniProtKB-ARBA"/>
</dbReference>
<feature type="compositionally biased region" description="Low complexity" evidence="6">
    <location>
        <begin position="419"/>
        <end position="443"/>
    </location>
</feature>
<organism evidence="8 9">
    <name type="scientific">Phlebiopsis gigantea (strain 11061_1 CR5-6)</name>
    <name type="common">White-rot fungus</name>
    <name type="synonym">Peniophora gigantea</name>
    <dbReference type="NCBI Taxonomy" id="745531"/>
    <lineage>
        <taxon>Eukaryota</taxon>
        <taxon>Fungi</taxon>
        <taxon>Dikarya</taxon>
        <taxon>Basidiomycota</taxon>
        <taxon>Agaricomycotina</taxon>
        <taxon>Agaricomycetes</taxon>
        <taxon>Polyporales</taxon>
        <taxon>Phanerochaetaceae</taxon>
        <taxon>Phlebiopsis</taxon>
    </lineage>
</organism>
<feature type="domain" description="C2H2-type" evidence="7">
    <location>
        <begin position="72"/>
        <end position="102"/>
    </location>
</feature>
<feature type="compositionally biased region" description="Basic and acidic residues" evidence="6">
    <location>
        <begin position="19"/>
        <end position="31"/>
    </location>
</feature>
<dbReference type="FunFam" id="3.30.160.60:FF:002343">
    <property type="entry name" value="Zinc finger protein 33A"/>
    <property type="match status" value="1"/>
</dbReference>
<dbReference type="InterPro" id="IPR050329">
    <property type="entry name" value="GLI_C2H2-zinc-finger"/>
</dbReference>
<dbReference type="Proteomes" id="UP000053257">
    <property type="component" value="Unassembled WGS sequence"/>
</dbReference>
<feature type="compositionally biased region" description="Low complexity" evidence="6">
    <location>
        <begin position="661"/>
        <end position="683"/>
    </location>
</feature>
<proteinExistence type="predicted"/>
<feature type="region of interest" description="Disordered" evidence="6">
    <location>
        <begin position="251"/>
        <end position="282"/>
    </location>
</feature>
<evidence type="ECO:0000256" key="2">
    <source>
        <dbReference type="ARBA" id="ARBA00022737"/>
    </source>
</evidence>
<dbReference type="AlphaFoldDB" id="A0A0C3RR75"/>
<dbReference type="PANTHER" id="PTHR19818:SF139">
    <property type="entry name" value="PAIR-RULE PROTEIN ODD-PAIRED"/>
    <property type="match status" value="1"/>
</dbReference>
<dbReference type="GO" id="GO:0000981">
    <property type="term" value="F:DNA-binding transcription factor activity, RNA polymerase II-specific"/>
    <property type="evidence" value="ECO:0007669"/>
    <property type="project" value="TreeGrafter"/>
</dbReference>
<feature type="compositionally biased region" description="Low complexity" evidence="6">
    <location>
        <begin position="571"/>
        <end position="580"/>
    </location>
</feature>
<dbReference type="InterPro" id="IPR013087">
    <property type="entry name" value="Znf_C2H2_type"/>
</dbReference>
<evidence type="ECO:0000256" key="3">
    <source>
        <dbReference type="ARBA" id="ARBA00022771"/>
    </source>
</evidence>
<keyword evidence="4" id="KW-0862">Zinc</keyword>
<evidence type="ECO:0000313" key="8">
    <source>
        <dbReference type="EMBL" id="KIP02506.1"/>
    </source>
</evidence>
<feature type="region of interest" description="Disordered" evidence="6">
    <location>
        <begin position="17"/>
        <end position="67"/>
    </location>
</feature>
<feature type="region of interest" description="Disordered" evidence="6">
    <location>
        <begin position="382"/>
        <end position="495"/>
    </location>
</feature>
<evidence type="ECO:0000256" key="5">
    <source>
        <dbReference type="PROSITE-ProRule" id="PRU00042"/>
    </source>
</evidence>
<keyword evidence="1" id="KW-0479">Metal-binding</keyword>
<dbReference type="GO" id="GO:0008270">
    <property type="term" value="F:zinc ion binding"/>
    <property type="evidence" value="ECO:0007669"/>
    <property type="project" value="UniProtKB-KW"/>
</dbReference>
<dbReference type="SMART" id="SM00355">
    <property type="entry name" value="ZnF_C2H2"/>
    <property type="match status" value="2"/>
</dbReference>
<feature type="domain" description="C2H2-type" evidence="7">
    <location>
        <begin position="103"/>
        <end position="130"/>
    </location>
</feature>
<dbReference type="PROSITE" id="PS50157">
    <property type="entry name" value="ZINC_FINGER_C2H2_2"/>
    <property type="match status" value="2"/>
</dbReference>
<feature type="compositionally biased region" description="Gly residues" evidence="6">
    <location>
        <begin position="603"/>
        <end position="618"/>
    </location>
</feature>
<evidence type="ECO:0000259" key="7">
    <source>
        <dbReference type="PROSITE" id="PS50157"/>
    </source>
</evidence>
<evidence type="ECO:0000313" key="9">
    <source>
        <dbReference type="Proteomes" id="UP000053257"/>
    </source>
</evidence>
<dbReference type="EMBL" id="KN840670">
    <property type="protein sequence ID" value="KIP02506.1"/>
    <property type="molecule type" value="Genomic_DNA"/>
</dbReference>
<dbReference type="InterPro" id="IPR036236">
    <property type="entry name" value="Znf_C2H2_sf"/>
</dbReference>
<accession>A0A0C3RR75</accession>
<dbReference type="GO" id="GO:0000978">
    <property type="term" value="F:RNA polymerase II cis-regulatory region sequence-specific DNA binding"/>
    <property type="evidence" value="ECO:0007669"/>
    <property type="project" value="TreeGrafter"/>
</dbReference>
<feature type="compositionally biased region" description="Low complexity" evidence="6">
    <location>
        <begin position="261"/>
        <end position="282"/>
    </location>
</feature>
<gene>
    <name evidence="8" type="ORF">PHLGIDRAFT_291717</name>
</gene>
<evidence type="ECO:0000256" key="1">
    <source>
        <dbReference type="ARBA" id="ARBA00022723"/>
    </source>
</evidence>